<dbReference type="GO" id="GO:0019005">
    <property type="term" value="C:SCF ubiquitin ligase complex"/>
    <property type="evidence" value="ECO:0007669"/>
    <property type="project" value="TreeGrafter"/>
</dbReference>
<dbReference type="FunFam" id="3.80.10.10:FF:000601">
    <property type="entry name" value="DNA repair protein Rad7, protein"/>
    <property type="match status" value="1"/>
</dbReference>
<gene>
    <name evidence="3" type="ORF">LEL_10253</name>
</gene>
<feature type="compositionally biased region" description="Basic residues" evidence="1">
    <location>
        <begin position="36"/>
        <end position="49"/>
    </location>
</feature>
<keyword evidence="4" id="KW-1185">Reference proteome</keyword>
<reference evidence="3 4" key="1">
    <citation type="journal article" date="2016" name="Genome Biol. Evol.">
        <title>Divergent and convergent evolution of fungal pathogenicity.</title>
        <authorList>
            <person name="Shang Y."/>
            <person name="Xiao G."/>
            <person name="Zheng P."/>
            <person name="Cen K."/>
            <person name="Zhan S."/>
            <person name="Wang C."/>
        </authorList>
    </citation>
    <scope>NUCLEOTIDE SEQUENCE [LARGE SCALE GENOMIC DNA]</scope>
    <source>
        <strain evidence="3 4">RCEF 1005</strain>
    </source>
</reference>
<dbReference type="SUPFAM" id="SSF52047">
    <property type="entry name" value="RNI-like"/>
    <property type="match status" value="1"/>
</dbReference>
<evidence type="ECO:0000259" key="2">
    <source>
        <dbReference type="Pfam" id="PF23550"/>
    </source>
</evidence>
<evidence type="ECO:0000256" key="1">
    <source>
        <dbReference type="SAM" id="MobiDB-lite"/>
    </source>
</evidence>
<feature type="region of interest" description="Disordered" evidence="1">
    <location>
        <begin position="146"/>
        <end position="165"/>
    </location>
</feature>
<accession>A0A168AYR2</accession>
<dbReference type="Proteomes" id="UP000076881">
    <property type="component" value="Unassembled WGS sequence"/>
</dbReference>
<dbReference type="GO" id="GO:0031146">
    <property type="term" value="P:SCF-dependent proteasomal ubiquitin-dependent protein catabolic process"/>
    <property type="evidence" value="ECO:0007669"/>
    <property type="project" value="TreeGrafter"/>
</dbReference>
<proteinExistence type="predicted"/>
<feature type="compositionally biased region" description="Low complexity" evidence="1">
    <location>
        <begin position="101"/>
        <end position="125"/>
    </location>
</feature>
<feature type="region of interest" description="Disordered" evidence="1">
    <location>
        <begin position="218"/>
        <end position="237"/>
    </location>
</feature>
<evidence type="ECO:0000313" key="3">
    <source>
        <dbReference type="EMBL" id="OAA69377.1"/>
    </source>
</evidence>
<evidence type="ECO:0000313" key="4">
    <source>
        <dbReference type="Proteomes" id="UP000076881"/>
    </source>
</evidence>
<dbReference type="InterPro" id="IPR006553">
    <property type="entry name" value="Leu-rich_rpt_Cys-con_subtyp"/>
</dbReference>
<dbReference type="OrthoDB" id="1924287at2759"/>
<feature type="compositionally biased region" description="Polar residues" evidence="1">
    <location>
        <begin position="57"/>
        <end position="71"/>
    </location>
</feature>
<organism evidence="3 4">
    <name type="scientific">Akanthomyces lecanii RCEF 1005</name>
    <dbReference type="NCBI Taxonomy" id="1081108"/>
    <lineage>
        <taxon>Eukaryota</taxon>
        <taxon>Fungi</taxon>
        <taxon>Dikarya</taxon>
        <taxon>Ascomycota</taxon>
        <taxon>Pezizomycotina</taxon>
        <taxon>Sordariomycetes</taxon>
        <taxon>Hypocreomycetidae</taxon>
        <taxon>Hypocreales</taxon>
        <taxon>Cordycipitaceae</taxon>
        <taxon>Akanthomyces</taxon>
        <taxon>Cordyceps confragosa</taxon>
    </lineage>
</organism>
<dbReference type="Pfam" id="PF23550">
    <property type="entry name" value="zf_Tbcl_Rhp7"/>
    <property type="match status" value="1"/>
</dbReference>
<dbReference type="PANTHER" id="PTHR13318:SF234">
    <property type="entry name" value="RNI-LIKE PROTEIN"/>
    <property type="match status" value="1"/>
</dbReference>
<dbReference type="EMBL" id="AZHF01000011">
    <property type="protein sequence ID" value="OAA69377.1"/>
    <property type="molecule type" value="Genomic_DNA"/>
</dbReference>
<comment type="caution">
    <text evidence="3">The sequence shown here is derived from an EMBL/GenBank/DDBJ whole genome shotgun (WGS) entry which is preliminary data.</text>
</comment>
<protein>
    <submittedName>
        <fullName evidence="3">DNA repair protein Rad7</fullName>
    </submittedName>
</protein>
<dbReference type="InterPro" id="IPR056451">
    <property type="entry name" value="Znf_Tbcl_Rhp7"/>
</dbReference>
<feature type="region of interest" description="Disordered" evidence="1">
    <location>
        <begin position="30"/>
        <end position="71"/>
    </location>
</feature>
<feature type="compositionally biased region" description="Basic residues" evidence="1">
    <location>
        <begin position="147"/>
        <end position="156"/>
    </location>
</feature>
<feature type="domain" description="DNA repair protein rhp7 treble clef" evidence="2">
    <location>
        <begin position="180"/>
        <end position="217"/>
    </location>
</feature>
<dbReference type="InterPro" id="IPR032675">
    <property type="entry name" value="LRR_dom_sf"/>
</dbReference>
<dbReference type="SMART" id="SM00367">
    <property type="entry name" value="LRR_CC"/>
    <property type="match status" value="4"/>
</dbReference>
<dbReference type="PANTHER" id="PTHR13318">
    <property type="entry name" value="PARTNER OF PAIRED, ISOFORM B-RELATED"/>
    <property type="match status" value="1"/>
</dbReference>
<sequence>MDELLTPLRGMQIADNDDYAVRPAEPLYASAWPGPRKLKSQCVRVRRRSAPNGGNDADQNNSPRPTRNITGPQSALTDFLASHNISARQIRDEADARRQAVVDQARANGDSSTVAESSATASRRAPGGTKTTQKQREEQKAIEKIKASKAFKKRKKNADDDEDEDDIARAIFEQTLAPLPGQMDNCEICDKRFTVTPYSVAGPNGGLLCAPCGREIAKEREGQKPKKKPRKQAGGIGVRRTTQSRILDGDVGTKSLATLCVQTLAKNVDLAESLGDLPEHLVDKIGRIFSKRRLLKPETLPLFIQPNTEILHIYDGARLGDNDLISIFQVATKLRHFKVRCAIQFKDEVMDYLLSRDTCLETFYLHGANLLSEAKWHEFLASKGANLRRLQVYYTDLHFGDDTIVELRKHCPQLQRLKIENNQKLTSEGVKAIGALTSLEHVGLQVHHKITSESLTECIAGIGENLQTLSLKIFPDASDNVLEAIHNHCRALTKLRITDSEVVTDAGFAKLFTQWDNPEVPFIDLQKCRQVDAAHPRENPKNLGLCSEGFKALMAHSGPKLRHLNIHACRHISREAFEEVFSESATYPELRSLEISFCEEVTDFILGSIFRACPKIKEVNVFGCMKVKDILVPRGVILVGVPNAQGMMTEGTH</sequence>
<name>A0A168AYR2_CORDF</name>
<dbReference type="STRING" id="1081108.A0A168AYR2"/>
<dbReference type="AlphaFoldDB" id="A0A168AYR2"/>
<dbReference type="Gene3D" id="3.80.10.10">
    <property type="entry name" value="Ribonuclease Inhibitor"/>
    <property type="match status" value="2"/>
</dbReference>
<feature type="region of interest" description="Disordered" evidence="1">
    <location>
        <begin position="96"/>
        <end position="140"/>
    </location>
</feature>